<feature type="region of interest" description="Disordered" evidence="1">
    <location>
        <begin position="133"/>
        <end position="159"/>
    </location>
</feature>
<sequence>MARDRAMHNLAGRALAIAVVEILAMLRSMEAASYTVGDSAGWSTPGNGASFYSSWASGHTFRVGDVLVFNFIDGQHSVAVVSPSDFNSCNTASPIALLTSAPVDYTINTTGTFYFICTHDSHCSQGQKLAVTAGTASGPTTSPPGTTTPPPPPPPGHSGTGYLYASDRAVFASVALYFLMM</sequence>
<dbReference type="PANTHER" id="PTHR33021">
    <property type="entry name" value="BLUE COPPER PROTEIN"/>
    <property type="match status" value="1"/>
</dbReference>
<dbReference type="Gene3D" id="2.60.40.420">
    <property type="entry name" value="Cupredoxins - blue copper proteins"/>
    <property type="match status" value="1"/>
</dbReference>
<name>A0ABM3HCA7_9MYRT</name>
<gene>
    <name evidence="5" type="primary">LOC115730293</name>
</gene>
<dbReference type="PROSITE" id="PS51485">
    <property type="entry name" value="PHYTOCYANIN"/>
    <property type="match status" value="1"/>
</dbReference>
<evidence type="ECO:0000313" key="4">
    <source>
        <dbReference type="Proteomes" id="UP000827889"/>
    </source>
</evidence>
<organism evidence="4 5">
    <name type="scientific">Rhodamnia argentea</name>
    <dbReference type="NCBI Taxonomy" id="178133"/>
    <lineage>
        <taxon>Eukaryota</taxon>
        <taxon>Viridiplantae</taxon>
        <taxon>Streptophyta</taxon>
        <taxon>Embryophyta</taxon>
        <taxon>Tracheophyta</taxon>
        <taxon>Spermatophyta</taxon>
        <taxon>Magnoliopsida</taxon>
        <taxon>eudicotyledons</taxon>
        <taxon>Gunneridae</taxon>
        <taxon>Pentapetalae</taxon>
        <taxon>rosids</taxon>
        <taxon>malvids</taxon>
        <taxon>Myrtales</taxon>
        <taxon>Myrtaceae</taxon>
        <taxon>Myrtoideae</taxon>
        <taxon>Myrteae</taxon>
        <taxon>Australasian group</taxon>
        <taxon>Rhodamnia</taxon>
    </lineage>
</organism>
<protein>
    <submittedName>
        <fullName evidence="5">Umecyanin-like</fullName>
    </submittedName>
</protein>
<feature type="compositionally biased region" description="Low complexity" evidence="1">
    <location>
        <begin position="133"/>
        <end position="145"/>
    </location>
</feature>
<proteinExistence type="predicted"/>
<dbReference type="GeneID" id="115730293"/>
<reference evidence="5" key="1">
    <citation type="submission" date="2025-08" db="UniProtKB">
        <authorList>
            <consortium name="RefSeq"/>
        </authorList>
    </citation>
    <scope>IDENTIFICATION</scope>
    <source>
        <tissue evidence="5">Leaf</tissue>
    </source>
</reference>
<keyword evidence="2" id="KW-0732">Signal</keyword>
<dbReference type="RefSeq" id="XP_048134242.1">
    <property type="nucleotide sequence ID" value="XM_048278285.1"/>
</dbReference>
<dbReference type="InterPro" id="IPR008972">
    <property type="entry name" value="Cupredoxin"/>
</dbReference>
<keyword evidence="4" id="KW-1185">Reference proteome</keyword>
<evidence type="ECO:0000259" key="3">
    <source>
        <dbReference type="PROSITE" id="PS51485"/>
    </source>
</evidence>
<feature type="domain" description="Phytocyanin" evidence="3">
    <location>
        <begin position="32"/>
        <end position="135"/>
    </location>
</feature>
<evidence type="ECO:0000256" key="1">
    <source>
        <dbReference type="SAM" id="MobiDB-lite"/>
    </source>
</evidence>
<evidence type="ECO:0000313" key="5">
    <source>
        <dbReference type="RefSeq" id="XP_048134242.1"/>
    </source>
</evidence>
<dbReference type="InterPro" id="IPR003245">
    <property type="entry name" value="Phytocyanin_dom"/>
</dbReference>
<dbReference type="PANTHER" id="PTHR33021:SF488">
    <property type="entry name" value="PHYTOCYANIN DOMAIN-CONTAINING PROTEIN"/>
    <property type="match status" value="1"/>
</dbReference>
<accession>A0ABM3HCA7</accession>
<feature type="signal peptide" evidence="2">
    <location>
        <begin position="1"/>
        <end position="31"/>
    </location>
</feature>
<dbReference type="Proteomes" id="UP000827889">
    <property type="component" value="Chromosome 4"/>
</dbReference>
<dbReference type="SUPFAM" id="SSF49503">
    <property type="entry name" value="Cupredoxins"/>
    <property type="match status" value="1"/>
</dbReference>
<evidence type="ECO:0000256" key="2">
    <source>
        <dbReference type="SAM" id="SignalP"/>
    </source>
</evidence>
<feature type="chain" id="PRO_5045270947" evidence="2">
    <location>
        <begin position="32"/>
        <end position="181"/>
    </location>
</feature>
<dbReference type="Pfam" id="PF02298">
    <property type="entry name" value="Cu_bind_like"/>
    <property type="match status" value="1"/>
</dbReference>
<feature type="compositionally biased region" description="Pro residues" evidence="1">
    <location>
        <begin position="146"/>
        <end position="156"/>
    </location>
</feature>
<dbReference type="InterPro" id="IPR039391">
    <property type="entry name" value="Phytocyanin-like"/>
</dbReference>